<feature type="compositionally biased region" description="Low complexity" evidence="1">
    <location>
        <begin position="267"/>
        <end position="278"/>
    </location>
</feature>
<reference evidence="4" key="1">
    <citation type="submission" date="2019-03" db="EMBL/GenBank/DDBJ databases">
        <title>Long read genome sequence of the mycoparasitic Pythium oligandrum ATCC 38472 isolated from sugarbeet rhizosphere.</title>
        <authorList>
            <person name="Gaulin E."/>
        </authorList>
    </citation>
    <scope>NUCLEOTIDE SEQUENCE</scope>
    <source>
        <strain evidence="4">ATCC 38472_TT</strain>
    </source>
</reference>
<dbReference type="PROSITE" id="PS00299">
    <property type="entry name" value="UBIQUITIN_1"/>
    <property type="match status" value="1"/>
</dbReference>
<dbReference type="Pfam" id="PF23195">
    <property type="entry name" value="UBQLN1"/>
    <property type="match status" value="2"/>
</dbReference>
<dbReference type="FunFam" id="1.10.260.100:FF:000001">
    <property type="entry name" value="Ubiquilin 1"/>
    <property type="match status" value="1"/>
</dbReference>
<dbReference type="EMBL" id="SPLM01000073">
    <property type="protein sequence ID" value="TMW63051.1"/>
    <property type="molecule type" value="Genomic_DNA"/>
</dbReference>
<dbReference type="SMART" id="SM00727">
    <property type="entry name" value="STI1"/>
    <property type="match status" value="3"/>
</dbReference>
<dbReference type="InterPro" id="IPR000626">
    <property type="entry name" value="Ubiquitin-like_dom"/>
</dbReference>
<sequence>MVQLFVKTTAGKKFSVEIELERTVAECKTALVAETEVPEAQQRLIFKGKVLKDDLTLASYGIAAEDTLYFVRGSANPRPTTATPAATTPASTPAPATPAPAAAAPTGAAPNAANPFGFPMFPPMGGDANGAGANPFGNMFGGAGAMGGGMPNINAMQQQMMQNPDMMRQMMESPLMQSVMNNPEIMRSIIQSNPAMQQLMEQNPQLNHIMNDPELLRQSMEAMRNPAAMREMMRSQDTALRNIESHPEGFNALRRMYHDVQEPLLDAASSGSRSAGPAFTMPGVAGGAAAPAQGQTNATSSTSAAPANPWATGATSAAGATNNASANPWAGGGLGGFGGAGGLGGLGGFGAGAPNPELMAQMMQSPLMQPMLDQIANNPQLFISQMEQMNPQMAAVLNANPQMRQMMMNPDFLRSMMNPQNIQAMMQMQNAMNQLRGTGLIPPGLEGMNLGGAPGMNLGGAPAGAQATPPVDFSALFGGGFGAPAPAPAPAPAGNPDEIYASQLTQLNDMGFSNRDQNVRALQATGGNVHAAVDRILSGLS</sequence>
<dbReference type="GO" id="GO:0031593">
    <property type="term" value="F:polyubiquitin modification-dependent protein binding"/>
    <property type="evidence" value="ECO:0007669"/>
    <property type="project" value="TreeGrafter"/>
</dbReference>
<accession>A0A8K1CGF2</accession>
<evidence type="ECO:0000259" key="3">
    <source>
        <dbReference type="PROSITE" id="PS50053"/>
    </source>
</evidence>
<dbReference type="Gene3D" id="1.10.8.10">
    <property type="entry name" value="DNA helicase RuvA subunit, C-terminal domain"/>
    <property type="match status" value="1"/>
</dbReference>
<gene>
    <name evidence="4" type="ORF">Poli38472_005669</name>
</gene>
<dbReference type="PRINTS" id="PR00348">
    <property type="entry name" value="UBIQUITIN"/>
</dbReference>
<dbReference type="FunFam" id="3.10.20.90:FF:000205">
    <property type="entry name" value="2'-5'-oligoadenylate synthase-like protein 2"/>
    <property type="match status" value="1"/>
</dbReference>
<dbReference type="Pfam" id="PF00627">
    <property type="entry name" value="UBA"/>
    <property type="match status" value="1"/>
</dbReference>
<evidence type="ECO:0000256" key="1">
    <source>
        <dbReference type="SAM" id="MobiDB-lite"/>
    </source>
</evidence>
<evidence type="ECO:0000313" key="5">
    <source>
        <dbReference type="Proteomes" id="UP000794436"/>
    </source>
</evidence>
<dbReference type="Gene3D" id="1.10.260.100">
    <property type="match status" value="1"/>
</dbReference>
<keyword evidence="5" id="KW-1185">Reference proteome</keyword>
<dbReference type="SMART" id="SM00213">
    <property type="entry name" value="UBQ"/>
    <property type="match status" value="1"/>
</dbReference>
<dbReference type="PANTHER" id="PTHR10677:SF3">
    <property type="entry name" value="FI07626P-RELATED"/>
    <property type="match status" value="1"/>
</dbReference>
<protein>
    <recommendedName>
        <fullName evidence="6">Ubiquitin family protein</fullName>
    </recommendedName>
</protein>
<organism evidence="4 5">
    <name type="scientific">Pythium oligandrum</name>
    <name type="common">Mycoparasitic fungus</name>
    <dbReference type="NCBI Taxonomy" id="41045"/>
    <lineage>
        <taxon>Eukaryota</taxon>
        <taxon>Sar</taxon>
        <taxon>Stramenopiles</taxon>
        <taxon>Oomycota</taxon>
        <taxon>Peronosporomycetes</taxon>
        <taxon>Pythiales</taxon>
        <taxon>Pythiaceae</taxon>
        <taxon>Pythium</taxon>
    </lineage>
</organism>
<dbReference type="InterPro" id="IPR019954">
    <property type="entry name" value="Ubiquitin_CS"/>
</dbReference>
<evidence type="ECO:0000259" key="2">
    <source>
        <dbReference type="PROSITE" id="PS50030"/>
    </source>
</evidence>
<dbReference type="OrthoDB" id="267397at2759"/>
<dbReference type="GO" id="GO:0006511">
    <property type="term" value="P:ubiquitin-dependent protein catabolic process"/>
    <property type="evidence" value="ECO:0007669"/>
    <property type="project" value="TreeGrafter"/>
</dbReference>
<dbReference type="Proteomes" id="UP000794436">
    <property type="component" value="Unassembled WGS sequence"/>
</dbReference>
<dbReference type="InterPro" id="IPR015940">
    <property type="entry name" value="UBA"/>
</dbReference>
<dbReference type="InterPro" id="IPR015496">
    <property type="entry name" value="Ubiquilin"/>
</dbReference>
<feature type="domain" description="UBA" evidence="2">
    <location>
        <begin position="495"/>
        <end position="539"/>
    </location>
</feature>
<evidence type="ECO:0000313" key="4">
    <source>
        <dbReference type="EMBL" id="TMW63051.1"/>
    </source>
</evidence>
<dbReference type="Pfam" id="PF00240">
    <property type="entry name" value="ubiquitin"/>
    <property type="match status" value="1"/>
</dbReference>
<dbReference type="SUPFAM" id="SSF46934">
    <property type="entry name" value="UBA-like"/>
    <property type="match status" value="1"/>
</dbReference>
<dbReference type="Gene3D" id="3.10.20.90">
    <property type="entry name" value="Phosphatidylinositol 3-kinase Catalytic Subunit, Chain A, domain 1"/>
    <property type="match status" value="1"/>
</dbReference>
<dbReference type="InterPro" id="IPR009060">
    <property type="entry name" value="UBA-like_sf"/>
</dbReference>
<feature type="compositionally biased region" description="Low complexity" evidence="1">
    <location>
        <begin position="287"/>
        <end position="319"/>
    </location>
</feature>
<dbReference type="InterPro" id="IPR029071">
    <property type="entry name" value="Ubiquitin-like_domsf"/>
</dbReference>
<evidence type="ECO:0008006" key="6">
    <source>
        <dbReference type="Google" id="ProtNLM"/>
    </source>
</evidence>
<dbReference type="SUPFAM" id="SSF54236">
    <property type="entry name" value="Ubiquitin-like"/>
    <property type="match status" value="1"/>
</dbReference>
<dbReference type="InterPro" id="IPR006636">
    <property type="entry name" value="STI1_HS-bd"/>
</dbReference>
<feature type="domain" description="Ubiquitin-like" evidence="3">
    <location>
        <begin position="2"/>
        <end position="71"/>
    </location>
</feature>
<dbReference type="PANTHER" id="PTHR10677">
    <property type="entry name" value="UBIQUILIN"/>
    <property type="match status" value="1"/>
</dbReference>
<proteinExistence type="predicted"/>
<dbReference type="PROSITE" id="PS50053">
    <property type="entry name" value="UBIQUITIN_2"/>
    <property type="match status" value="1"/>
</dbReference>
<dbReference type="InterPro" id="IPR019956">
    <property type="entry name" value="Ubiquitin_dom"/>
</dbReference>
<dbReference type="GO" id="GO:0005829">
    <property type="term" value="C:cytosol"/>
    <property type="evidence" value="ECO:0007669"/>
    <property type="project" value="TreeGrafter"/>
</dbReference>
<name>A0A8K1CGF2_PYTOL</name>
<dbReference type="CDD" id="cd14399">
    <property type="entry name" value="UBA_PLICs"/>
    <property type="match status" value="1"/>
</dbReference>
<feature type="region of interest" description="Disordered" evidence="1">
    <location>
        <begin position="78"/>
        <end position="108"/>
    </location>
</feature>
<comment type="caution">
    <text evidence="4">The sequence shown here is derived from an EMBL/GenBank/DDBJ whole genome shotgun (WGS) entry which is preliminary data.</text>
</comment>
<dbReference type="PROSITE" id="PS50030">
    <property type="entry name" value="UBA"/>
    <property type="match status" value="1"/>
</dbReference>
<dbReference type="SMART" id="SM00165">
    <property type="entry name" value="UBA"/>
    <property type="match status" value="1"/>
</dbReference>
<feature type="region of interest" description="Disordered" evidence="1">
    <location>
        <begin position="267"/>
        <end position="319"/>
    </location>
</feature>
<dbReference type="AlphaFoldDB" id="A0A8K1CGF2"/>